<name>A0AAD3RV82_9RHOB</name>
<protein>
    <submittedName>
        <fullName evidence="1">Uncharacterized protein</fullName>
    </submittedName>
</protein>
<dbReference type="EMBL" id="BSFH01000093">
    <property type="protein sequence ID" value="GLK65612.1"/>
    <property type="molecule type" value="Genomic_DNA"/>
</dbReference>
<comment type="caution">
    <text evidence="1">The sequence shown here is derived from an EMBL/GenBank/DDBJ whole genome shotgun (WGS) entry which is preliminary data.</text>
</comment>
<sequence length="107" mass="11745">MWSYHASLLQHRVHRLPEVGQQGGRILPGVRLHGLEPVPMIHRFAASAPTDRMGIDGAEQPVENVAEIPLENVYSRLDDGNALGPVVDDGQPLDIEDVRQRLPVGLS</sequence>
<dbReference type="Proteomes" id="UP001143349">
    <property type="component" value="Unassembled WGS sequence"/>
</dbReference>
<proteinExistence type="predicted"/>
<dbReference type="AlphaFoldDB" id="A0AAD3RV82"/>
<keyword evidence="2" id="KW-1185">Reference proteome</keyword>
<gene>
    <name evidence="1" type="ORF">GCM10017635_30890</name>
</gene>
<reference evidence="1" key="1">
    <citation type="journal article" date="2014" name="Int. J. Syst. Evol. Microbiol.">
        <title>Complete genome sequence of Corynebacterium casei LMG S-19264T (=DSM 44701T), isolated from a smear-ripened cheese.</title>
        <authorList>
            <consortium name="US DOE Joint Genome Institute (JGI-PGF)"/>
            <person name="Walter F."/>
            <person name="Albersmeier A."/>
            <person name="Kalinowski J."/>
            <person name="Ruckert C."/>
        </authorList>
    </citation>
    <scope>NUCLEOTIDE SEQUENCE</scope>
    <source>
        <strain evidence="1">VKM B-2222</strain>
    </source>
</reference>
<reference evidence="1" key="2">
    <citation type="submission" date="2023-01" db="EMBL/GenBank/DDBJ databases">
        <authorList>
            <person name="Sun Q."/>
            <person name="Evtushenko L."/>
        </authorList>
    </citation>
    <scope>NUCLEOTIDE SEQUENCE</scope>
    <source>
        <strain evidence="1">VKM B-2222</strain>
    </source>
</reference>
<evidence type="ECO:0000313" key="2">
    <source>
        <dbReference type="Proteomes" id="UP001143349"/>
    </source>
</evidence>
<organism evidence="1 2">
    <name type="scientific">Paracoccus kondratievae</name>
    <dbReference type="NCBI Taxonomy" id="135740"/>
    <lineage>
        <taxon>Bacteria</taxon>
        <taxon>Pseudomonadati</taxon>
        <taxon>Pseudomonadota</taxon>
        <taxon>Alphaproteobacteria</taxon>
        <taxon>Rhodobacterales</taxon>
        <taxon>Paracoccaceae</taxon>
        <taxon>Paracoccus</taxon>
    </lineage>
</organism>
<evidence type="ECO:0000313" key="1">
    <source>
        <dbReference type="EMBL" id="GLK65612.1"/>
    </source>
</evidence>
<accession>A0AAD3RV82</accession>